<reference evidence="1" key="1">
    <citation type="submission" date="2019-10" db="EMBL/GenBank/DDBJ databases">
        <authorList>
            <consortium name="DOE Joint Genome Institute"/>
            <person name="Kuo A."/>
            <person name="Miyauchi S."/>
            <person name="Kiss E."/>
            <person name="Drula E."/>
            <person name="Kohler A."/>
            <person name="Sanchez-Garcia M."/>
            <person name="Andreopoulos B."/>
            <person name="Barry K.W."/>
            <person name="Bonito G."/>
            <person name="Buee M."/>
            <person name="Carver A."/>
            <person name="Chen C."/>
            <person name="Cichocki N."/>
            <person name="Clum A."/>
            <person name="Culley D."/>
            <person name="Crous P.W."/>
            <person name="Fauchery L."/>
            <person name="Girlanda M."/>
            <person name="Hayes R."/>
            <person name="Keri Z."/>
            <person name="Labutti K."/>
            <person name="Lipzen A."/>
            <person name="Lombard V."/>
            <person name="Magnuson J."/>
            <person name="Maillard F."/>
            <person name="Morin E."/>
            <person name="Murat C."/>
            <person name="Nolan M."/>
            <person name="Ohm R."/>
            <person name="Pangilinan J."/>
            <person name="Pereira M."/>
            <person name="Perotto S."/>
            <person name="Peter M."/>
            <person name="Riley R."/>
            <person name="Sitrit Y."/>
            <person name="Stielow B."/>
            <person name="Szollosi G."/>
            <person name="Zifcakova L."/>
            <person name="Stursova M."/>
            <person name="Spatafora J.W."/>
            <person name="Tedersoo L."/>
            <person name="Vaario L.-M."/>
            <person name="Yamada A."/>
            <person name="Yan M."/>
            <person name="Wang P."/>
            <person name="Xu J."/>
            <person name="Bruns T."/>
            <person name="Baldrian P."/>
            <person name="Vilgalys R."/>
            <person name="Henrissat B."/>
            <person name="Grigoriev I.V."/>
            <person name="Hibbett D."/>
            <person name="Nagy L.G."/>
            <person name="Martin F.M."/>
        </authorList>
    </citation>
    <scope>NUCLEOTIDE SEQUENCE</scope>
    <source>
        <strain evidence="1">P2</strain>
    </source>
</reference>
<evidence type="ECO:0000313" key="1">
    <source>
        <dbReference type="EMBL" id="KAF9648193.1"/>
    </source>
</evidence>
<reference evidence="1" key="2">
    <citation type="journal article" date="2020" name="Nat. Commun.">
        <title>Large-scale genome sequencing of mycorrhizal fungi provides insights into the early evolution of symbiotic traits.</title>
        <authorList>
            <person name="Miyauchi S."/>
            <person name="Kiss E."/>
            <person name="Kuo A."/>
            <person name="Drula E."/>
            <person name="Kohler A."/>
            <person name="Sanchez-Garcia M."/>
            <person name="Morin E."/>
            <person name="Andreopoulos B."/>
            <person name="Barry K.W."/>
            <person name="Bonito G."/>
            <person name="Buee M."/>
            <person name="Carver A."/>
            <person name="Chen C."/>
            <person name="Cichocki N."/>
            <person name="Clum A."/>
            <person name="Culley D."/>
            <person name="Crous P.W."/>
            <person name="Fauchery L."/>
            <person name="Girlanda M."/>
            <person name="Hayes R.D."/>
            <person name="Keri Z."/>
            <person name="LaButti K."/>
            <person name="Lipzen A."/>
            <person name="Lombard V."/>
            <person name="Magnuson J."/>
            <person name="Maillard F."/>
            <person name="Murat C."/>
            <person name="Nolan M."/>
            <person name="Ohm R.A."/>
            <person name="Pangilinan J."/>
            <person name="Pereira M.F."/>
            <person name="Perotto S."/>
            <person name="Peter M."/>
            <person name="Pfister S."/>
            <person name="Riley R."/>
            <person name="Sitrit Y."/>
            <person name="Stielow J.B."/>
            <person name="Szollosi G."/>
            <person name="Zifcakova L."/>
            <person name="Stursova M."/>
            <person name="Spatafora J.W."/>
            <person name="Tedersoo L."/>
            <person name="Vaario L.M."/>
            <person name="Yamada A."/>
            <person name="Yan M."/>
            <person name="Wang P."/>
            <person name="Xu J."/>
            <person name="Bruns T."/>
            <person name="Baldrian P."/>
            <person name="Vilgalys R."/>
            <person name="Dunand C."/>
            <person name="Henrissat B."/>
            <person name="Grigoriev I.V."/>
            <person name="Hibbett D."/>
            <person name="Nagy L.G."/>
            <person name="Martin F.M."/>
        </authorList>
    </citation>
    <scope>NUCLEOTIDE SEQUENCE</scope>
    <source>
        <strain evidence="1">P2</strain>
    </source>
</reference>
<organism evidence="1 2">
    <name type="scientific">Thelephora ganbajun</name>
    <name type="common">Ganba fungus</name>
    <dbReference type="NCBI Taxonomy" id="370292"/>
    <lineage>
        <taxon>Eukaryota</taxon>
        <taxon>Fungi</taxon>
        <taxon>Dikarya</taxon>
        <taxon>Basidiomycota</taxon>
        <taxon>Agaricomycotina</taxon>
        <taxon>Agaricomycetes</taxon>
        <taxon>Thelephorales</taxon>
        <taxon>Thelephoraceae</taxon>
        <taxon>Thelephora</taxon>
    </lineage>
</organism>
<keyword evidence="2" id="KW-1185">Reference proteome</keyword>
<evidence type="ECO:0000313" key="2">
    <source>
        <dbReference type="Proteomes" id="UP000886501"/>
    </source>
</evidence>
<accession>A0ACB6ZFM2</accession>
<dbReference type="EMBL" id="MU118018">
    <property type="protein sequence ID" value="KAF9648193.1"/>
    <property type="molecule type" value="Genomic_DNA"/>
</dbReference>
<feature type="non-terminal residue" evidence="1">
    <location>
        <position position="101"/>
    </location>
</feature>
<protein>
    <submittedName>
        <fullName evidence="1">Uncharacterized protein</fullName>
    </submittedName>
</protein>
<dbReference type="Proteomes" id="UP000886501">
    <property type="component" value="Unassembled WGS sequence"/>
</dbReference>
<proteinExistence type="predicted"/>
<name>A0ACB6ZFM2_THEGA</name>
<comment type="caution">
    <text evidence="1">The sequence shown here is derived from an EMBL/GenBank/DDBJ whole genome shotgun (WGS) entry which is preliminary data.</text>
</comment>
<sequence>MFADSHLDVPPLGSDLQACSGDFRESQCENVSIRFTANQDRDRCRWNLSTTDKVVIVIPGDGTQSYGRWDITVHCWDSGPLHRISNGSPVYSIPSSSFIGK</sequence>
<gene>
    <name evidence="1" type="ORF">BDM02DRAFT_3241215</name>
</gene>